<dbReference type="InterPro" id="IPR005551">
    <property type="entry name" value="CitX"/>
</dbReference>
<reference evidence="5 6" key="1">
    <citation type="submission" date="2010-07" db="EMBL/GenBank/DDBJ databases">
        <authorList>
            <person name="Muzny D."/>
            <person name="Qin X."/>
            <person name="Deng J."/>
            <person name="Jiang H."/>
            <person name="Liu Y."/>
            <person name="Qu J."/>
            <person name="Song X.-Z."/>
            <person name="Zhang L."/>
            <person name="Thornton R."/>
            <person name="Coyle M."/>
            <person name="Francisco L."/>
            <person name="Jackson L."/>
            <person name="Javaid M."/>
            <person name="Korchina V."/>
            <person name="Kovar C."/>
            <person name="Mata R."/>
            <person name="Mathew T."/>
            <person name="Ngo R."/>
            <person name="Nguyen L."/>
            <person name="Nguyen N."/>
            <person name="Okwuonu G."/>
            <person name="Ongeri F."/>
            <person name="Pham C."/>
            <person name="Simmons D."/>
            <person name="Wilczek-Boney K."/>
            <person name="Hale W."/>
            <person name="Jakkamsetti A."/>
            <person name="Pham P."/>
            <person name="Ruth R."/>
            <person name="San Lucas F."/>
            <person name="Warren J."/>
            <person name="Zhang J."/>
            <person name="Zhao Z."/>
            <person name="Zhou C."/>
            <person name="Zhu D."/>
            <person name="Lee S."/>
            <person name="Bess C."/>
            <person name="Blankenburg K."/>
            <person name="Forbes L."/>
            <person name="Fu Q."/>
            <person name="Gubbala S."/>
            <person name="Hirani K."/>
            <person name="Jayaseelan J.C."/>
            <person name="Lara F."/>
            <person name="Munidasa M."/>
            <person name="Palculict T."/>
            <person name="Patil S."/>
            <person name="Pu L.-L."/>
            <person name="Saada N."/>
            <person name="Tang L."/>
            <person name="Weissenberger G."/>
            <person name="Zhu Y."/>
            <person name="Hemphill L."/>
            <person name="Shang Y."/>
            <person name="Youmans B."/>
            <person name="Ayvaz T."/>
            <person name="Ross M."/>
            <person name="Santibanez J."/>
            <person name="Aqrawi P."/>
            <person name="Gross S."/>
            <person name="Joshi V."/>
            <person name="Fowler G."/>
            <person name="Nazareth L."/>
            <person name="Reid J."/>
            <person name="Worley K."/>
            <person name="Petrosino J."/>
            <person name="Highlander S."/>
            <person name="Gibbs R."/>
        </authorList>
    </citation>
    <scope>NUCLEOTIDE SEQUENCE [LARGE SCALE GENOMIC DNA]</scope>
    <source>
        <strain evidence="5 6">ATCC BAA-1640</strain>
    </source>
</reference>
<dbReference type="EC" id="2.7.7.61" evidence="1"/>
<evidence type="ECO:0000313" key="5">
    <source>
        <dbReference type="EMBL" id="EFM25298.1"/>
    </source>
</evidence>
<organism evidence="5 6">
    <name type="scientific">Peptoniphilus duerdenii ATCC BAA-1640</name>
    <dbReference type="NCBI Taxonomy" id="862517"/>
    <lineage>
        <taxon>Bacteria</taxon>
        <taxon>Bacillati</taxon>
        <taxon>Bacillota</taxon>
        <taxon>Tissierellia</taxon>
        <taxon>Tissierellales</taxon>
        <taxon>Peptoniphilaceae</taxon>
        <taxon>Peptoniphilus</taxon>
    </lineage>
</organism>
<name>E0NLV7_9FIRM</name>
<keyword evidence="6" id="KW-1185">Reference proteome</keyword>
<evidence type="ECO:0000256" key="4">
    <source>
        <dbReference type="ARBA" id="ARBA00048574"/>
    </source>
</evidence>
<dbReference type="HOGENOM" id="CLU_104529_1_0_9"/>
<keyword evidence="3 5" id="KW-0548">Nucleotidyltransferase</keyword>
<sequence length="182" mass="21286">MTDNYKYFTSENGPSLEEVLANREKRISKIRFLEQKYPENPVLCFKLNIPGKEKTNASVFRIFEIGIEDIKSVLDTNDILFEKEEDLVTGPEFYLVISIDPFLLKRKMTDLEENSYFGRLFDIDILYKGQNIDRKILGKGPRKCFLCDNDAKVCARSRKHSVDEMIRWIEKMIDESGGLNER</sequence>
<evidence type="ECO:0000313" key="6">
    <source>
        <dbReference type="Proteomes" id="UP000003280"/>
    </source>
</evidence>
<dbReference type="NCBIfam" id="TIGR03124">
    <property type="entry name" value="citrate_citX"/>
    <property type="match status" value="1"/>
</dbReference>
<dbReference type="Pfam" id="PF03802">
    <property type="entry name" value="CitX"/>
    <property type="match status" value="1"/>
</dbReference>
<dbReference type="OrthoDB" id="3196716at2"/>
<dbReference type="AlphaFoldDB" id="E0NLV7"/>
<dbReference type="RefSeq" id="WP_008902001.1">
    <property type="nucleotide sequence ID" value="NZ_GL397071.1"/>
</dbReference>
<comment type="catalytic activity">
    <reaction evidence="4">
        <text>apo-[citrate lyase ACP] + 2'-(5''-triphospho-alpha-D-ribosyl)-3'-dephospho-CoA = holo-[citrate lyase ACP] + diphosphate</text>
        <dbReference type="Rhea" id="RHEA:16333"/>
        <dbReference type="Rhea" id="RHEA-COMP:10157"/>
        <dbReference type="Rhea" id="RHEA-COMP:10158"/>
        <dbReference type="ChEBI" id="CHEBI:29999"/>
        <dbReference type="ChEBI" id="CHEBI:33019"/>
        <dbReference type="ChEBI" id="CHEBI:61378"/>
        <dbReference type="ChEBI" id="CHEBI:82683"/>
        <dbReference type="EC" id="2.7.7.61"/>
    </reaction>
</comment>
<accession>E0NLV7</accession>
<gene>
    <name evidence="5" type="primary">citX</name>
    <name evidence="5" type="ORF">HMPREF9225_1187</name>
</gene>
<proteinExistence type="predicted"/>
<protein>
    <recommendedName>
        <fullName evidence="1">citrate lyase holo-[acyl-carrier protein] synthase</fullName>
        <ecNumber evidence="1">2.7.7.61</ecNumber>
    </recommendedName>
</protein>
<dbReference type="GO" id="GO:0050519">
    <property type="term" value="F:holo-citrate lyase synthase activity"/>
    <property type="evidence" value="ECO:0007669"/>
    <property type="project" value="UniProtKB-EC"/>
</dbReference>
<dbReference type="Proteomes" id="UP000003280">
    <property type="component" value="Unassembled WGS sequence"/>
</dbReference>
<evidence type="ECO:0000256" key="2">
    <source>
        <dbReference type="ARBA" id="ARBA00022679"/>
    </source>
</evidence>
<dbReference type="EMBL" id="AEEH01000043">
    <property type="protein sequence ID" value="EFM25298.1"/>
    <property type="molecule type" value="Genomic_DNA"/>
</dbReference>
<evidence type="ECO:0000256" key="3">
    <source>
        <dbReference type="ARBA" id="ARBA00022695"/>
    </source>
</evidence>
<dbReference type="STRING" id="862517.HMPREF9225_1187"/>
<keyword evidence="2 5" id="KW-0808">Transferase</keyword>
<dbReference type="GO" id="GO:0051191">
    <property type="term" value="P:prosthetic group biosynthetic process"/>
    <property type="evidence" value="ECO:0007669"/>
    <property type="project" value="InterPro"/>
</dbReference>
<comment type="caution">
    <text evidence="5">The sequence shown here is derived from an EMBL/GenBank/DDBJ whole genome shotgun (WGS) entry which is preliminary data.</text>
</comment>
<dbReference type="eggNOG" id="COG3697">
    <property type="taxonomic scope" value="Bacteria"/>
</dbReference>
<evidence type="ECO:0000256" key="1">
    <source>
        <dbReference type="ARBA" id="ARBA00012524"/>
    </source>
</evidence>